<dbReference type="EMBL" id="FOGD01000020">
    <property type="protein sequence ID" value="SER85854.1"/>
    <property type="molecule type" value="Genomic_DNA"/>
</dbReference>
<keyword evidence="2" id="KW-1185">Reference proteome</keyword>
<dbReference type="Proteomes" id="UP000199766">
    <property type="component" value="Unassembled WGS sequence"/>
</dbReference>
<gene>
    <name evidence="1" type="ORF">SAMN02982919_03164</name>
</gene>
<protein>
    <submittedName>
        <fullName evidence="1">Uncharacterized protein</fullName>
    </submittedName>
</protein>
<evidence type="ECO:0000313" key="2">
    <source>
        <dbReference type="Proteomes" id="UP000199766"/>
    </source>
</evidence>
<evidence type="ECO:0000313" key="1">
    <source>
        <dbReference type="EMBL" id="SER85854.1"/>
    </source>
</evidence>
<dbReference type="STRING" id="180197.SAMN02982919_03164"/>
<dbReference type="AlphaFoldDB" id="A0A1H9SLP9"/>
<reference evidence="1 2" key="1">
    <citation type="submission" date="2016-10" db="EMBL/GenBank/DDBJ databases">
        <authorList>
            <person name="de Groot N.N."/>
        </authorList>
    </citation>
    <scope>NUCLEOTIDE SEQUENCE [LARGE SCALE GENOMIC DNA]</scope>
    <source>
        <strain evidence="1 2">ATCC 35958</strain>
    </source>
</reference>
<dbReference type="RefSeq" id="WP_091459284.1">
    <property type="nucleotide sequence ID" value="NZ_FOGD01000020.1"/>
</dbReference>
<name>A0A1H9SLP9_9BURK</name>
<organism evidence="1 2">
    <name type="scientific">Giesbergeria anulus</name>
    <dbReference type="NCBI Taxonomy" id="180197"/>
    <lineage>
        <taxon>Bacteria</taxon>
        <taxon>Pseudomonadati</taxon>
        <taxon>Pseudomonadota</taxon>
        <taxon>Betaproteobacteria</taxon>
        <taxon>Burkholderiales</taxon>
        <taxon>Comamonadaceae</taxon>
        <taxon>Giesbergeria</taxon>
    </lineage>
</organism>
<proteinExistence type="predicted"/>
<sequence>MRYFDYLMKKLPSSPRVYGDGSLMIYALQEKILMLDPFLNDLAASLTEPQSDLVTLTLRVFLVWLVQYYKKAQRLKKSRLFIANMLGIILQN</sequence>
<accession>A0A1H9SLP9</accession>